<dbReference type="GO" id="GO:0002250">
    <property type="term" value="P:adaptive immune response"/>
    <property type="evidence" value="ECO:0007669"/>
    <property type="project" value="TreeGrafter"/>
</dbReference>
<sequence>MTGGKTASEEEILDAIKIEILEEKRAYLCKYLDPKSYFPSLRSASLIDSDDEELILAEPTRKRRCEKLLDILMLRGPLCYEGLIRAIQYVRTQTFLVETLNKELEKRKNNLNTLLKGPVPSQEIDLAVDTSILPKPTPRRVGQTVPVEDSYETSLSSTSTILKFSNDSTV</sequence>
<dbReference type="Proteomes" id="UP001186944">
    <property type="component" value="Unassembled WGS sequence"/>
</dbReference>
<name>A0AA89BZD7_PINIB</name>
<dbReference type="GO" id="GO:2001238">
    <property type="term" value="P:positive regulation of extrinsic apoptotic signaling pathway"/>
    <property type="evidence" value="ECO:0007669"/>
    <property type="project" value="TreeGrafter"/>
</dbReference>
<dbReference type="InterPro" id="IPR011029">
    <property type="entry name" value="DEATH-like_dom_sf"/>
</dbReference>
<feature type="domain" description="CARD" evidence="1">
    <location>
        <begin position="13"/>
        <end position="88"/>
    </location>
</feature>
<dbReference type="PANTHER" id="PTHR34920:SF1">
    <property type="entry name" value="B-CELL LYMPHOMA_LEUKEMIA 10"/>
    <property type="match status" value="1"/>
</dbReference>
<dbReference type="InterPro" id="IPR033238">
    <property type="entry name" value="BCL10/E10"/>
</dbReference>
<dbReference type="SUPFAM" id="SSF47986">
    <property type="entry name" value="DEATH domain"/>
    <property type="match status" value="1"/>
</dbReference>
<dbReference type="GO" id="GO:0051059">
    <property type="term" value="F:NF-kappaB binding"/>
    <property type="evidence" value="ECO:0007669"/>
    <property type="project" value="TreeGrafter"/>
</dbReference>
<dbReference type="PROSITE" id="PS50209">
    <property type="entry name" value="CARD"/>
    <property type="match status" value="1"/>
</dbReference>
<dbReference type="Gene3D" id="1.10.533.10">
    <property type="entry name" value="Death Domain, Fas"/>
    <property type="match status" value="1"/>
</dbReference>
<accession>A0AA89BZD7</accession>
<dbReference type="GO" id="GO:0003713">
    <property type="term" value="F:transcription coactivator activity"/>
    <property type="evidence" value="ECO:0007669"/>
    <property type="project" value="TreeGrafter"/>
</dbReference>
<dbReference type="GO" id="GO:0019209">
    <property type="term" value="F:kinase activator activity"/>
    <property type="evidence" value="ECO:0007669"/>
    <property type="project" value="TreeGrafter"/>
</dbReference>
<keyword evidence="3" id="KW-1185">Reference proteome</keyword>
<dbReference type="GO" id="GO:0006915">
    <property type="term" value="P:apoptotic process"/>
    <property type="evidence" value="ECO:0007669"/>
    <property type="project" value="InterPro"/>
</dbReference>
<dbReference type="GO" id="GO:0043422">
    <property type="term" value="F:protein kinase B binding"/>
    <property type="evidence" value="ECO:0007669"/>
    <property type="project" value="TreeGrafter"/>
</dbReference>
<reference evidence="2" key="1">
    <citation type="submission" date="2019-08" db="EMBL/GenBank/DDBJ databases">
        <title>The improved chromosome-level genome for the pearl oyster Pinctada fucata martensii using PacBio sequencing and Hi-C.</title>
        <authorList>
            <person name="Zheng Z."/>
        </authorList>
    </citation>
    <scope>NUCLEOTIDE SEQUENCE</scope>
    <source>
        <strain evidence="2">ZZ-2019</strain>
        <tissue evidence="2">Adductor muscle</tissue>
    </source>
</reference>
<dbReference type="GO" id="GO:0005829">
    <property type="term" value="C:cytosol"/>
    <property type="evidence" value="ECO:0007669"/>
    <property type="project" value="TreeGrafter"/>
</dbReference>
<gene>
    <name evidence="2" type="ORF">FSP39_017281</name>
</gene>
<comment type="caution">
    <text evidence="2">The sequence shown here is derived from an EMBL/GenBank/DDBJ whole genome shotgun (WGS) entry which is preliminary data.</text>
</comment>
<dbReference type="Pfam" id="PF00619">
    <property type="entry name" value="CARD"/>
    <property type="match status" value="1"/>
</dbReference>
<dbReference type="GO" id="GO:0032449">
    <property type="term" value="C:CBM complex"/>
    <property type="evidence" value="ECO:0007669"/>
    <property type="project" value="TreeGrafter"/>
</dbReference>
<evidence type="ECO:0000313" key="2">
    <source>
        <dbReference type="EMBL" id="KAK3088304.1"/>
    </source>
</evidence>
<dbReference type="PANTHER" id="PTHR34920">
    <property type="entry name" value="B-CELL LYMPHOMA/LEUKEMIA 10"/>
    <property type="match status" value="1"/>
</dbReference>
<evidence type="ECO:0000313" key="3">
    <source>
        <dbReference type="Proteomes" id="UP001186944"/>
    </source>
</evidence>
<dbReference type="EMBL" id="VSWD01000011">
    <property type="protein sequence ID" value="KAK3088304.1"/>
    <property type="molecule type" value="Genomic_DNA"/>
</dbReference>
<dbReference type="InterPro" id="IPR001315">
    <property type="entry name" value="CARD"/>
</dbReference>
<protein>
    <recommendedName>
        <fullName evidence="1">CARD domain-containing protein</fullName>
    </recommendedName>
</protein>
<dbReference type="AlphaFoldDB" id="A0AA89BZD7"/>
<evidence type="ECO:0000259" key="1">
    <source>
        <dbReference type="PROSITE" id="PS50209"/>
    </source>
</evidence>
<proteinExistence type="predicted"/>
<organism evidence="2 3">
    <name type="scientific">Pinctada imbricata</name>
    <name type="common">Atlantic pearl-oyster</name>
    <name type="synonym">Pinctada martensii</name>
    <dbReference type="NCBI Taxonomy" id="66713"/>
    <lineage>
        <taxon>Eukaryota</taxon>
        <taxon>Metazoa</taxon>
        <taxon>Spiralia</taxon>
        <taxon>Lophotrochozoa</taxon>
        <taxon>Mollusca</taxon>
        <taxon>Bivalvia</taxon>
        <taxon>Autobranchia</taxon>
        <taxon>Pteriomorphia</taxon>
        <taxon>Pterioida</taxon>
        <taxon>Pterioidea</taxon>
        <taxon>Pteriidae</taxon>
        <taxon>Pinctada</taxon>
    </lineage>
</organism>